<sequence length="55" mass="6104">MGPVKLFQDKLRTISAWRLAIELGSSPSNLLLEMSMAVQRLETITKSISEDPLST</sequence>
<evidence type="ECO:0000313" key="2">
    <source>
        <dbReference type="Proteomes" id="UP000237105"/>
    </source>
</evidence>
<keyword evidence="2" id="KW-1185">Reference proteome</keyword>
<dbReference type="OrthoDB" id="10291402at2759"/>
<name>A0A2P5D2M6_PARAD</name>
<organism evidence="1 2">
    <name type="scientific">Parasponia andersonii</name>
    <name type="common">Sponia andersonii</name>
    <dbReference type="NCBI Taxonomy" id="3476"/>
    <lineage>
        <taxon>Eukaryota</taxon>
        <taxon>Viridiplantae</taxon>
        <taxon>Streptophyta</taxon>
        <taxon>Embryophyta</taxon>
        <taxon>Tracheophyta</taxon>
        <taxon>Spermatophyta</taxon>
        <taxon>Magnoliopsida</taxon>
        <taxon>eudicotyledons</taxon>
        <taxon>Gunneridae</taxon>
        <taxon>Pentapetalae</taxon>
        <taxon>rosids</taxon>
        <taxon>fabids</taxon>
        <taxon>Rosales</taxon>
        <taxon>Cannabaceae</taxon>
        <taxon>Parasponia</taxon>
    </lineage>
</organism>
<reference evidence="2" key="1">
    <citation type="submission" date="2016-06" db="EMBL/GenBank/DDBJ databases">
        <title>Parallel loss of symbiosis genes in relatives of nitrogen-fixing non-legume Parasponia.</title>
        <authorList>
            <person name="Van Velzen R."/>
            <person name="Holmer R."/>
            <person name="Bu F."/>
            <person name="Rutten L."/>
            <person name="Van Zeijl A."/>
            <person name="Liu W."/>
            <person name="Santuari L."/>
            <person name="Cao Q."/>
            <person name="Sharma T."/>
            <person name="Shen D."/>
            <person name="Roswanjaya Y."/>
            <person name="Wardhani T."/>
            <person name="Kalhor M.S."/>
            <person name="Jansen J."/>
            <person name="Van den Hoogen J."/>
            <person name="Gungor B."/>
            <person name="Hartog M."/>
            <person name="Hontelez J."/>
            <person name="Verver J."/>
            <person name="Yang W.-C."/>
            <person name="Schijlen E."/>
            <person name="Repin R."/>
            <person name="Schilthuizen M."/>
            <person name="Schranz E."/>
            <person name="Heidstra R."/>
            <person name="Miyata K."/>
            <person name="Fedorova E."/>
            <person name="Kohlen W."/>
            <person name="Bisseling T."/>
            <person name="Smit S."/>
            <person name="Geurts R."/>
        </authorList>
    </citation>
    <scope>NUCLEOTIDE SEQUENCE [LARGE SCALE GENOMIC DNA]</scope>
    <source>
        <strain evidence="2">cv. WU1-14</strain>
    </source>
</reference>
<accession>A0A2P5D2M6</accession>
<gene>
    <name evidence="1" type="ORF">PanWU01x14_101810</name>
</gene>
<protein>
    <submittedName>
        <fullName evidence="1">Uncharacterized protein</fullName>
    </submittedName>
</protein>
<dbReference type="Proteomes" id="UP000237105">
    <property type="component" value="Unassembled WGS sequence"/>
</dbReference>
<dbReference type="EMBL" id="JXTB01000070">
    <property type="protein sequence ID" value="PON67544.1"/>
    <property type="molecule type" value="Genomic_DNA"/>
</dbReference>
<proteinExistence type="predicted"/>
<comment type="caution">
    <text evidence="1">The sequence shown here is derived from an EMBL/GenBank/DDBJ whole genome shotgun (WGS) entry which is preliminary data.</text>
</comment>
<dbReference type="AlphaFoldDB" id="A0A2P5D2M6"/>
<feature type="non-terminal residue" evidence="1">
    <location>
        <position position="55"/>
    </location>
</feature>
<evidence type="ECO:0000313" key="1">
    <source>
        <dbReference type="EMBL" id="PON67544.1"/>
    </source>
</evidence>